<reference evidence="3" key="1">
    <citation type="journal article" date="2019" name="Int. J. Syst. Evol. Microbiol.">
        <title>The Global Catalogue of Microorganisms (GCM) 10K type strain sequencing project: providing services to taxonomists for standard genome sequencing and annotation.</title>
        <authorList>
            <consortium name="The Broad Institute Genomics Platform"/>
            <consortium name="The Broad Institute Genome Sequencing Center for Infectious Disease"/>
            <person name="Wu L."/>
            <person name="Ma J."/>
        </authorList>
    </citation>
    <scope>NUCLEOTIDE SEQUENCE [LARGE SCALE GENOMIC DNA]</scope>
    <source>
        <strain evidence="3">JCM 11444</strain>
    </source>
</reference>
<dbReference type="Proteomes" id="UP001500418">
    <property type="component" value="Unassembled WGS sequence"/>
</dbReference>
<name>A0ABP3ZCI6_9ACTN</name>
<evidence type="ECO:0000313" key="2">
    <source>
        <dbReference type="EMBL" id="GAA0919518.1"/>
    </source>
</evidence>
<comment type="caution">
    <text evidence="2">The sequence shown here is derived from an EMBL/GenBank/DDBJ whole genome shotgun (WGS) entry which is preliminary data.</text>
</comment>
<dbReference type="EMBL" id="BAAAID010000004">
    <property type="protein sequence ID" value="GAA0919518.1"/>
    <property type="molecule type" value="Genomic_DNA"/>
</dbReference>
<feature type="region of interest" description="Disordered" evidence="1">
    <location>
        <begin position="58"/>
        <end position="86"/>
    </location>
</feature>
<accession>A0ABP3ZCI6</accession>
<evidence type="ECO:0000313" key="3">
    <source>
        <dbReference type="Proteomes" id="UP001500418"/>
    </source>
</evidence>
<sequence>MEYRLSEHCGRDAEHEDVAAEITAREDAQVEYRLGEARDLEWIGSGLADVGLGVGAAVGKRDPWSPPNPRPSNRPPPKGWGITGSVGDLVTYQV</sequence>
<keyword evidence="3" id="KW-1185">Reference proteome</keyword>
<proteinExistence type="predicted"/>
<evidence type="ECO:0000256" key="1">
    <source>
        <dbReference type="SAM" id="MobiDB-lite"/>
    </source>
</evidence>
<protein>
    <submittedName>
        <fullName evidence="2">Uncharacterized protein</fullName>
    </submittedName>
</protein>
<gene>
    <name evidence="2" type="ORF">GCM10009575_011530</name>
</gene>
<organism evidence="2 3">
    <name type="scientific">Streptomyces rhizosphaericus</name>
    <dbReference type="NCBI Taxonomy" id="114699"/>
    <lineage>
        <taxon>Bacteria</taxon>
        <taxon>Bacillati</taxon>
        <taxon>Actinomycetota</taxon>
        <taxon>Actinomycetes</taxon>
        <taxon>Kitasatosporales</taxon>
        <taxon>Streptomycetaceae</taxon>
        <taxon>Streptomyces</taxon>
        <taxon>Streptomyces violaceusniger group</taxon>
    </lineage>
</organism>
<feature type="compositionally biased region" description="Pro residues" evidence="1">
    <location>
        <begin position="64"/>
        <end position="78"/>
    </location>
</feature>